<keyword evidence="2" id="KW-1185">Reference proteome</keyword>
<dbReference type="AlphaFoldDB" id="C1D881"/>
<dbReference type="HOGENOM" id="CLU_3218021_0_0_4"/>
<dbReference type="Proteomes" id="UP000002010">
    <property type="component" value="Chromosome"/>
</dbReference>
<reference evidence="1 2" key="1">
    <citation type="journal article" date="2009" name="PLoS Genet.">
        <title>The complete genome and proteome of Laribacter hongkongensis reveal potential mechanisms for adaptations to different temperatures and habitats.</title>
        <authorList>
            <person name="Woo P.C."/>
            <person name="Lau S.K."/>
            <person name="Tse H."/>
            <person name="Teng J.L."/>
            <person name="Curreem S.O."/>
            <person name="Tsang A.K."/>
            <person name="Fan R.Y."/>
            <person name="Wong G.K."/>
            <person name="Huang Y."/>
            <person name="Loman N.J."/>
            <person name="Snyder L.A."/>
            <person name="Cai J.J."/>
            <person name="Huang J.D."/>
            <person name="Mak W."/>
            <person name="Pallen M.J."/>
            <person name="Lok S."/>
            <person name="Yuen K.Y."/>
        </authorList>
    </citation>
    <scope>NUCLEOTIDE SEQUENCE [LARGE SCALE GENOMIC DNA]</scope>
    <source>
        <strain evidence="1 2">HLHK9</strain>
    </source>
</reference>
<organism evidence="1 2">
    <name type="scientific">Laribacter hongkongensis (strain HLHK9)</name>
    <dbReference type="NCBI Taxonomy" id="557598"/>
    <lineage>
        <taxon>Bacteria</taxon>
        <taxon>Pseudomonadati</taxon>
        <taxon>Pseudomonadota</taxon>
        <taxon>Betaproteobacteria</taxon>
        <taxon>Neisseriales</taxon>
        <taxon>Aquaspirillaceae</taxon>
        <taxon>Laribacter</taxon>
    </lineage>
</organism>
<accession>C1D881</accession>
<dbReference type="EMBL" id="CP001154">
    <property type="protein sequence ID" value="ACO74671.1"/>
    <property type="molecule type" value="Genomic_DNA"/>
</dbReference>
<name>C1D881_LARHH</name>
<proteinExistence type="predicted"/>
<evidence type="ECO:0000313" key="2">
    <source>
        <dbReference type="Proteomes" id="UP000002010"/>
    </source>
</evidence>
<dbReference type="KEGG" id="lhk:LHK_01686"/>
<protein>
    <submittedName>
        <fullName evidence="1">Uncharacterized protein</fullName>
    </submittedName>
</protein>
<sequence length="44" mass="4792">MPVCPSFDRILRRFHGVSAENGAECGLFCTAFSDFSAPAYGNHI</sequence>
<gene>
    <name evidence="1" type="ordered locus">LHK_01686</name>
</gene>
<evidence type="ECO:0000313" key="1">
    <source>
        <dbReference type="EMBL" id="ACO74671.1"/>
    </source>
</evidence>